<dbReference type="InterPro" id="IPR050951">
    <property type="entry name" value="Retrovirus_Pol_polyprotein"/>
</dbReference>
<dbReference type="Gramene" id="C.cajan_39225.t">
    <property type="protein sequence ID" value="C.cajan_39225.t.cds1"/>
    <property type="gene ID" value="C.cajan_39225"/>
</dbReference>
<gene>
    <name evidence="3" type="ORF">KK1_040959</name>
</gene>
<sequence length="95" mass="11106">MLEWSTPKSVFEIRSFLGLASYYRWFIENFSRIALPLTKLTKKDQRFVWDSRCEESFQEHKRRLTSAPVLVLPDPSKTFEVFCDVSKLGLGGVLM</sequence>
<feature type="domain" description="Reverse transcriptase/retrotransposon-derived protein RNase H-like" evidence="2">
    <location>
        <begin position="49"/>
        <end position="95"/>
    </location>
</feature>
<dbReference type="FunFam" id="3.30.70.270:FF:000020">
    <property type="entry name" value="Transposon Tf2-6 polyprotein-like Protein"/>
    <property type="match status" value="1"/>
</dbReference>
<reference evidence="3" key="1">
    <citation type="journal article" date="2012" name="Nat. Biotechnol.">
        <title>Draft genome sequence of pigeonpea (Cajanus cajan), an orphan legume crop of resource-poor farmers.</title>
        <authorList>
            <person name="Varshney R.K."/>
            <person name="Chen W."/>
            <person name="Li Y."/>
            <person name="Bharti A.K."/>
            <person name="Saxena R.K."/>
            <person name="Schlueter J.A."/>
            <person name="Donoghue M.T."/>
            <person name="Azam S."/>
            <person name="Fan G."/>
            <person name="Whaley A.M."/>
            <person name="Farmer A.D."/>
            <person name="Sheridan J."/>
            <person name="Iwata A."/>
            <person name="Tuteja R."/>
            <person name="Penmetsa R.V."/>
            <person name="Wu W."/>
            <person name="Upadhyaya H.D."/>
            <person name="Yang S.P."/>
            <person name="Shah T."/>
            <person name="Saxena K.B."/>
            <person name="Michael T."/>
            <person name="McCombie W.R."/>
            <person name="Yang B."/>
            <person name="Zhang G."/>
            <person name="Yang H."/>
            <person name="Wang J."/>
            <person name="Spillane C."/>
            <person name="Cook D.R."/>
            <person name="May G.D."/>
            <person name="Xu X."/>
            <person name="Jackson S.A."/>
        </authorList>
    </citation>
    <scope>NUCLEOTIDE SEQUENCE [LARGE SCALE GENOMIC DNA]</scope>
</reference>
<dbReference type="GO" id="GO:0003824">
    <property type="term" value="F:catalytic activity"/>
    <property type="evidence" value="ECO:0007669"/>
    <property type="project" value="UniProtKB-KW"/>
</dbReference>
<dbReference type="Gene3D" id="3.30.70.270">
    <property type="match status" value="1"/>
</dbReference>
<name>A0A151R5F3_CAJCA</name>
<evidence type="ECO:0000259" key="2">
    <source>
        <dbReference type="Pfam" id="PF17919"/>
    </source>
</evidence>
<dbReference type="AlphaFoldDB" id="A0A151R5F3"/>
<evidence type="ECO:0000256" key="1">
    <source>
        <dbReference type="ARBA" id="ARBA00023268"/>
    </source>
</evidence>
<dbReference type="Pfam" id="PF17919">
    <property type="entry name" value="RT_RNaseH_2"/>
    <property type="match status" value="1"/>
</dbReference>
<organism evidence="3 4">
    <name type="scientific">Cajanus cajan</name>
    <name type="common">Pigeon pea</name>
    <name type="synonym">Cajanus indicus</name>
    <dbReference type="NCBI Taxonomy" id="3821"/>
    <lineage>
        <taxon>Eukaryota</taxon>
        <taxon>Viridiplantae</taxon>
        <taxon>Streptophyta</taxon>
        <taxon>Embryophyta</taxon>
        <taxon>Tracheophyta</taxon>
        <taxon>Spermatophyta</taxon>
        <taxon>Magnoliopsida</taxon>
        <taxon>eudicotyledons</taxon>
        <taxon>Gunneridae</taxon>
        <taxon>Pentapetalae</taxon>
        <taxon>rosids</taxon>
        <taxon>fabids</taxon>
        <taxon>Fabales</taxon>
        <taxon>Fabaceae</taxon>
        <taxon>Papilionoideae</taxon>
        <taxon>50 kb inversion clade</taxon>
        <taxon>NPAAA clade</taxon>
        <taxon>indigoferoid/millettioid clade</taxon>
        <taxon>Phaseoleae</taxon>
        <taxon>Cajanus</taxon>
    </lineage>
</organism>
<keyword evidence="4" id="KW-1185">Reference proteome</keyword>
<dbReference type="InterPro" id="IPR041577">
    <property type="entry name" value="RT_RNaseH_2"/>
</dbReference>
<accession>A0A151R5F3</accession>
<dbReference type="PANTHER" id="PTHR37984:SF5">
    <property type="entry name" value="PROTEIN NYNRIN-LIKE"/>
    <property type="match status" value="1"/>
</dbReference>
<evidence type="ECO:0000313" key="3">
    <source>
        <dbReference type="EMBL" id="KYP37818.1"/>
    </source>
</evidence>
<dbReference type="InterPro" id="IPR043502">
    <property type="entry name" value="DNA/RNA_pol_sf"/>
</dbReference>
<evidence type="ECO:0000313" key="4">
    <source>
        <dbReference type="Proteomes" id="UP000075243"/>
    </source>
</evidence>
<proteinExistence type="predicted"/>
<keyword evidence="1" id="KW-0511">Multifunctional enzyme</keyword>
<dbReference type="SUPFAM" id="SSF56672">
    <property type="entry name" value="DNA/RNA polymerases"/>
    <property type="match status" value="1"/>
</dbReference>
<dbReference type="PANTHER" id="PTHR37984">
    <property type="entry name" value="PROTEIN CBG26694"/>
    <property type="match status" value="1"/>
</dbReference>
<dbReference type="OMA" id="KCESTFR"/>
<dbReference type="EMBL" id="KQ484064">
    <property type="protein sequence ID" value="KYP37818.1"/>
    <property type="molecule type" value="Genomic_DNA"/>
</dbReference>
<dbReference type="Proteomes" id="UP000075243">
    <property type="component" value="Unassembled WGS sequence"/>
</dbReference>
<dbReference type="InterPro" id="IPR043128">
    <property type="entry name" value="Rev_trsase/Diguanyl_cyclase"/>
</dbReference>
<protein>
    <submittedName>
        <fullName evidence="3">Pol polyprotein</fullName>
    </submittedName>
</protein>